<evidence type="ECO:0000313" key="3">
    <source>
        <dbReference type="Proteomes" id="UP000612055"/>
    </source>
</evidence>
<dbReference type="OrthoDB" id="199820at2759"/>
<gene>
    <name evidence="2" type="ORF">HYH03_018496</name>
</gene>
<organism evidence="2 3">
    <name type="scientific">Edaphochlamys debaryana</name>
    <dbReference type="NCBI Taxonomy" id="47281"/>
    <lineage>
        <taxon>Eukaryota</taxon>
        <taxon>Viridiplantae</taxon>
        <taxon>Chlorophyta</taxon>
        <taxon>core chlorophytes</taxon>
        <taxon>Chlorophyceae</taxon>
        <taxon>CS clade</taxon>
        <taxon>Chlamydomonadales</taxon>
        <taxon>Chlamydomonadales incertae sedis</taxon>
        <taxon>Edaphochlamys</taxon>
    </lineage>
</organism>
<reference evidence="2" key="1">
    <citation type="journal article" date="2020" name="bioRxiv">
        <title>Comparative genomics of Chlamydomonas.</title>
        <authorList>
            <person name="Craig R.J."/>
            <person name="Hasan A.R."/>
            <person name="Ness R.W."/>
            <person name="Keightley P.D."/>
        </authorList>
    </citation>
    <scope>NUCLEOTIDE SEQUENCE</scope>
    <source>
        <strain evidence="2">CCAP 11/70</strain>
    </source>
</reference>
<feature type="compositionally biased region" description="Low complexity" evidence="1">
    <location>
        <begin position="100"/>
        <end position="118"/>
    </location>
</feature>
<dbReference type="InterPro" id="IPR032710">
    <property type="entry name" value="NTF2-like_dom_sf"/>
</dbReference>
<evidence type="ECO:0000313" key="2">
    <source>
        <dbReference type="EMBL" id="KAG2482571.1"/>
    </source>
</evidence>
<feature type="region of interest" description="Disordered" evidence="1">
    <location>
        <begin position="1"/>
        <end position="188"/>
    </location>
</feature>
<proteinExistence type="predicted"/>
<dbReference type="Proteomes" id="UP000612055">
    <property type="component" value="Unassembled WGS sequence"/>
</dbReference>
<name>A0A835XHT2_9CHLO</name>
<keyword evidence="3" id="KW-1185">Reference proteome</keyword>
<protein>
    <submittedName>
        <fullName evidence="2">Uncharacterized protein</fullName>
    </submittedName>
</protein>
<dbReference type="SUPFAM" id="SSF54427">
    <property type="entry name" value="NTF2-like"/>
    <property type="match status" value="1"/>
</dbReference>
<feature type="compositionally biased region" description="Gly residues" evidence="1">
    <location>
        <begin position="146"/>
        <end position="157"/>
    </location>
</feature>
<accession>A0A835XHT2</accession>
<evidence type="ECO:0000256" key="1">
    <source>
        <dbReference type="SAM" id="MobiDB-lite"/>
    </source>
</evidence>
<dbReference type="AlphaFoldDB" id="A0A835XHT2"/>
<feature type="compositionally biased region" description="Low complexity" evidence="1">
    <location>
        <begin position="38"/>
        <end position="57"/>
    </location>
</feature>
<dbReference type="EMBL" id="JAEHOE010000213">
    <property type="protein sequence ID" value="KAG2482571.1"/>
    <property type="molecule type" value="Genomic_DNA"/>
</dbReference>
<sequence>MQRGAGGAAPSGDREDQTLAGAAAAAAGAGSGGGGGSPAASAGSAGGPARAPAAAAATPHTPHSRRPRHQPADTLEPSEDSGAGAYSPPAVLGTGGGGAAAARTGAGAAAASTSTGSSDYYTTSAPPDSTEECDSYGTRTTAVSGGAKGRPGDGGGRSLTAAPAGPPGWSDMPDVEEPELPPDFFLDEKASLDPGLDLDLNLDLYSVYRWPDLSEGFQFTAPFIGPLGPPAFRASLGSLRLEEAFPDLAPRYHHFRVDPFRPNRVWVTLQPHCTHTGTFTGKLPFGVRPTGKVIEEPPQTCSLTFNERGQVSAFTMGYVMDRTVGNTAGLGGAFGLMWALGAPLPAPEGHPWSPSLALRAVNSGSWLMQAAAYLYDRTASLILPEAWITRHARNNM</sequence>
<dbReference type="Gene3D" id="3.10.450.50">
    <property type="match status" value="1"/>
</dbReference>
<comment type="caution">
    <text evidence="2">The sequence shown here is derived from an EMBL/GenBank/DDBJ whole genome shotgun (WGS) entry which is preliminary data.</text>
</comment>